<evidence type="ECO:0000256" key="2">
    <source>
        <dbReference type="ARBA" id="ARBA00022676"/>
    </source>
</evidence>
<accession>A0ABV9JRU9</accession>
<dbReference type="GO" id="GO:0016757">
    <property type="term" value="F:glycosyltransferase activity"/>
    <property type="evidence" value="ECO:0007669"/>
    <property type="project" value="UniProtKB-KW"/>
</dbReference>
<organism evidence="5 6">
    <name type="scientific">Rheinheimera marina</name>
    <dbReference type="NCBI Taxonomy" id="1774958"/>
    <lineage>
        <taxon>Bacteria</taxon>
        <taxon>Pseudomonadati</taxon>
        <taxon>Pseudomonadota</taxon>
        <taxon>Gammaproteobacteria</taxon>
        <taxon>Chromatiales</taxon>
        <taxon>Chromatiaceae</taxon>
        <taxon>Rheinheimera</taxon>
    </lineage>
</organism>
<comment type="caution">
    <text evidence="5">The sequence shown here is derived from an EMBL/GenBank/DDBJ whole genome shotgun (WGS) entry which is preliminary data.</text>
</comment>
<dbReference type="Gene3D" id="3.90.550.10">
    <property type="entry name" value="Spore Coat Polysaccharide Biosynthesis Protein SpsA, Chain A"/>
    <property type="match status" value="1"/>
</dbReference>
<proteinExistence type="inferred from homology"/>
<evidence type="ECO:0000313" key="5">
    <source>
        <dbReference type="EMBL" id="MFC4656942.1"/>
    </source>
</evidence>
<dbReference type="InterPro" id="IPR050834">
    <property type="entry name" value="Glycosyltransf_2"/>
</dbReference>
<evidence type="ECO:0000256" key="1">
    <source>
        <dbReference type="ARBA" id="ARBA00006739"/>
    </source>
</evidence>
<evidence type="ECO:0000256" key="3">
    <source>
        <dbReference type="ARBA" id="ARBA00022679"/>
    </source>
</evidence>
<dbReference type="Pfam" id="PF00535">
    <property type="entry name" value="Glycos_transf_2"/>
    <property type="match status" value="1"/>
</dbReference>
<dbReference type="SUPFAM" id="SSF53448">
    <property type="entry name" value="Nucleotide-diphospho-sugar transferases"/>
    <property type="match status" value="1"/>
</dbReference>
<feature type="domain" description="Glycosyltransferase 2-like" evidence="4">
    <location>
        <begin position="9"/>
        <end position="133"/>
    </location>
</feature>
<sequence>MSIPKLAALMTTYNTAPYVQATIDSVLAQSFTDFELVIVDDGSSDETVDLIRRYQDPRIRLYCRSENKGVGYSLQEALQYVRSPYVIKVDSDDLSHPERFAKQLQYLQANPELAVVKCYIEAFAESDDPETLERLVTRQRDYAVANQINSEHLISENLPRWLCVEHTSYCAQTAAIRAVGYLDQRLCEDYSLFYRLHEQGYRFGCVPEFLVQVRVNPQSVTAQVNTERLRSWFGCVFDMKFKRILQLKGDVSGVAIYGSGGLARLMYQILIQHDIAVLNFIEQTEKAPIDIDGQQIPVLALHHCLQQKIVIAAQPVRLQVMQQLNGLGLTEWRDFMVIA</sequence>
<dbReference type="PANTHER" id="PTHR43685">
    <property type="entry name" value="GLYCOSYLTRANSFERASE"/>
    <property type="match status" value="1"/>
</dbReference>
<dbReference type="EMBL" id="JBHSGB010000017">
    <property type="protein sequence ID" value="MFC4656942.1"/>
    <property type="molecule type" value="Genomic_DNA"/>
</dbReference>
<dbReference type="InterPro" id="IPR001173">
    <property type="entry name" value="Glyco_trans_2-like"/>
</dbReference>
<comment type="similarity">
    <text evidence="1">Belongs to the glycosyltransferase 2 family.</text>
</comment>
<reference evidence="6" key="1">
    <citation type="journal article" date="2019" name="Int. J. Syst. Evol. Microbiol.">
        <title>The Global Catalogue of Microorganisms (GCM) 10K type strain sequencing project: providing services to taxonomists for standard genome sequencing and annotation.</title>
        <authorList>
            <consortium name="The Broad Institute Genomics Platform"/>
            <consortium name="The Broad Institute Genome Sequencing Center for Infectious Disease"/>
            <person name="Wu L."/>
            <person name="Ma J."/>
        </authorList>
    </citation>
    <scope>NUCLEOTIDE SEQUENCE [LARGE SCALE GENOMIC DNA]</scope>
    <source>
        <strain evidence="6">DT28</strain>
    </source>
</reference>
<keyword evidence="2 5" id="KW-0328">Glycosyltransferase</keyword>
<keyword evidence="3 5" id="KW-0808">Transferase</keyword>
<dbReference type="EC" id="2.4.-.-" evidence="5"/>
<protein>
    <submittedName>
        <fullName evidence="5">Glycosyltransferase</fullName>
        <ecNumber evidence="5">2.4.-.-</ecNumber>
    </submittedName>
</protein>
<name>A0ABV9JRU9_9GAMM</name>
<evidence type="ECO:0000313" key="6">
    <source>
        <dbReference type="Proteomes" id="UP001595962"/>
    </source>
</evidence>
<dbReference type="InterPro" id="IPR029044">
    <property type="entry name" value="Nucleotide-diphossugar_trans"/>
</dbReference>
<dbReference type="CDD" id="cd00761">
    <property type="entry name" value="Glyco_tranf_GTA_type"/>
    <property type="match status" value="1"/>
</dbReference>
<dbReference type="RefSeq" id="WP_377336492.1">
    <property type="nucleotide sequence ID" value="NZ_JBHSGB010000017.1"/>
</dbReference>
<evidence type="ECO:0000259" key="4">
    <source>
        <dbReference type="Pfam" id="PF00535"/>
    </source>
</evidence>
<dbReference type="Proteomes" id="UP001595962">
    <property type="component" value="Unassembled WGS sequence"/>
</dbReference>
<dbReference type="PANTHER" id="PTHR43685:SF5">
    <property type="entry name" value="GLYCOSYLTRANSFERASE EPSE-RELATED"/>
    <property type="match status" value="1"/>
</dbReference>
<keyword evidence="6" id="KW-1185">Reference proteome</keyword>
<gene>
    <name evidence="5" type="ORF">ACFO3I_18125</name>
</gene>